<keyword evidence="10 13" id="KW-0472">Membrane</keyword>
<dbReference type="Pfam" id="PF04281">
    <property type="entry name" value="Tom22"/>
    <property type="match status" value="1"/>
</dbReference>
<keyword evidence="3" id="KW-0813">Transport</keyword>
<dbReference type="EMBL" id="HE650830">
    <property type="protein sequence ID" value="CCF60284.1"/>
    <property type="molecule type" value="Genomic_DNA"/>
</dbReference>
<name>H2B0Y4_KAZAF</name>
<dbReference type="PANTHER" id="PTHR12504:SF0">
    <property type="entry name" value="MITOCHONDRIAL IMPORT RECEPTOR SUBUNIT TOM22 HOMOLOG"/>
    <property type="match status" value="1"/>
</dbReference>
<evidence type="ECO:0000256" key="10">
    <source>
        <dbReference type="ARBA" id="ARBA00023136"/>
    </source>
</evidence>
<proteinExistence type="inferred from homology"/>
<dbReference type="GeneID" id="13883934"/>
<feature type="region of interest" description="Disordered" evidence="12">
    <location>
        <begin position="1"/>
        <end position="46"/>
    </location>
</feature>
<evidence type="ECO:0000256" key="6">
    <source>
        <dbReference type="ARBA" id="ARBA00022927"/>
    </source>
</evidence>
<protein>
    <recommendedName>
        <fullName evidence="16">Mitochondrial import receptor subunit TOM22</fullName>
    </recommendedName>
</protein>
<feature type="compositionally biased region" description="Basic and acidic residues" evidence="12">
    <location>
        <begin position="1"/>
        <end position="11"/>
    </location>
</feature>
<keyword evidence="7 13" id="KW-1133">Transmembrane helix</keyword>
<dbReference type="PANTHER" id="PTHR12504">
    <property type="entry name" value="MITOCHONDRIAL IMPORT RECEPTOR SUBUNIT TOM22"/>
    <property type="match status" value="1"/>
</dbReference>
<dbReference type="GO" id="GO:0030150">
    <property type="term" value="P:protein import into mitochondrial matrix"/>
    <property type="evidence" value="ECO:0007669"/>
    <property type="project" value="EnsemblFungi"/>
</dbReference>
<dbReference type="GO" id="GO:0006886">
    <property type="term" value="P:intracellular protein transport"/>
    <property type="evidence" value="ECO:0007669"/>
    <property type="project" value="InterPro"/>
</dbReference>
<dbReference type="OrthoDB" id="10016939at2759"/>
<evidence type="ECO:0000313" key="14">
    <source>
        <dbReference type="EMBL" id="CCF60284.1"/>
    </source>
</evidence>
<dbReference type="InterPro" id="IPR005683">
    <property type="entry name" value="Tom22"/>
</dbReference>
<evidence type="ECO:0000256" key="8">
    <source>
        <dbReference type="ARBA" id="ARBA00023010"/>
    </source>
</evidence>
<keyword evidence="5" id="KW-1000">Mitochondrion outer membrane</keyword>
<dbReference type="Proteomes" id="UP000005220">
    <property type="component" value="Chromosome 10"/>
</dbReference>
<dbReference type="InParanoid" id="H2B0Y4"/>
<dbReference type="HOGENOM" id="CLU_094333_2_0_1"/>
<keyword evidence="4 13" id="KW-0812">Transmembrane</keyword>
<keyword evidence="9" id="KW-0496">Mitochondrion</keyword>
<dbReference type="STRING" id="1071382.H2B0Y4"/>
<dbReference type="GO" id="GO:0045040">
    <property type="term" value="P:protein insertion into mitochondrial outer membrane"/>
    <property type="evidence" value="ECO:0007669"/>
    <property type="project" value="EnsemblFungi"/>
</dbReference>
<dbReference type="FunCoup" id="H2B0Y4">
    <property type="interactions" value="317"/>
</dbReference>
<dbReference type="RefSeq" id="XP_003959419.1">
    <property type="nucleotide sequence ID" value="XM_003959370.1"/>
</dbReference>
<evidence type="ECO:0008006" key="16">
    <source>
        <dbReference type="Google" id="ProtNLM"/>
    </source>
</evidence>
<dbReference type="GO" id="GO:0008320">
    <property type="term" value="F:protein transmembrane transporter activity"/>
    <property type="evidence" value="ECO:0007669"/>
    <property type="project" value="EnsemblFungi"/>
</dbReference>
<dbReference type="CDD" id="cd22884">
    <property type="entry name" value="TOM22"/>
    <property type="match status" value="1"/>
</dbReference>
<comment type="subcellular location">
    <subcellularLocation>
        <location evidence="1">Mitochondrion outer membrane</location>
        <topology evidence="1">Single-pass membrane protein</topology>
    </subcellularLocation>
</comment>
<reference evidence="14 15" key="1">
    <citation type="journal article" date="2011" name="Proc. Natl. Acad. Sci. U.S.A.">
        <title>Evolutionary erosion of yeast sex chromosomes by mating-type switching accidents.</title>
        <authorList>
            <person name="Gordon J.L."/>
            <person name="Armisen D."/>
            <person name="Proux-Wera E."/>
            <person name="Oheigeartaigh S.S."/>
            <person name="Byrne K.P."/>
            <person name="Wolfe K.H."/>
        </authorList>
    </citation>
    <scope>NUCLEOTIDE SEQUENCE [LARGE SCALE GENOMIC DNA]</scope>
    <source>
        <strain evidence="15">ATCC 22294 / BCRC 22015 / CBS 2517 / CECT 1963 / NBRC 1671 / NRRL Y-8276</strain>
    </source>
</reference>
<evidence type="ECO:0000313" key="15">
    <source>
        <dbReference type="Proteomes" id="UP000005220"/>
    </source>
</evidence>
<evidence type="ECO:0000256" key="3">
    <source>
        <dbReference type="ARBA" id="ARBA00022448"/>
    </source>
</evidence>
<evidence type="ECO:0000256" key="9">
    <source>
        <dbReference type="ARBA" id="ARBA00023128"/>
    </source>
</evidence>
<keyword evidence="8" id="KW-0811">Translocation</keyword>
<evidence type="ECO:0000256" key="13">
    <source>
        <dbReference type="SAM" id="Phobius"/>
    </source>
</evidence>
<evidence type="ECO:0000256" key="7">
    <source>
        <dbReference type="ARBA" id="ARBA00022989"/>
    </source>
</evidence>
<evidence type="ECO:0000256" key="5">
    <source>
        <dbReference type="ARBA" id="ARBA00022787"/>
    </source>
</evidence>
<evidence type="ECO:0000256" key="2">
    <source>
        <dbReference type="ARBA" id="ARBA00009874"/>
    </source>
</evidence>
<evidence type="ECO:0000256" key="12">
    <source>
        <dbReference type="SAM" id="MobiDB-lite"/>
    </source>
</evidence>
<keyword evidence="6" id="KW-0653">Protein transport</keyword>
<keyword evidence="15" id="KW-1185">Reference proteome</keyword>
<dbReference type="KEGG" id="kaf:KAFR_0J02200"/>
<feature type="compositionally biased region" description="Acidic residues" evidence="12">
    <location>
        <begin position="35"/>
        <end position="46"/>
    </location>
</feature>
<evidence type="ECO:0000256" key="11">
    <source>
        <dbReference type="ARBA" id="ARBA00023170"/>
    </source>
</evidence>
<sequence>MVQLTELKDDSPSAQDPQVIPAEPLNELEKRNVNDEEADEEDSDFEEDFNENENLMERLIALKEIVPPNKRQSVCKFFDTTSVFLKKVFNKGGSLTWALTTSALLLGVPLSLSILAEQQLIEMEKTFDLQKDANELLTSNDQK</sequence>
<evidence type="ECO:0000256" key="4">
    <source>
        <dbReference type="ARBA" id="ARBA00022692"/>
    </source>
</evidence>
<keyword evidence="11" id="KW-0675">Receptor</keyword>
<dbReference type="GO" id="GO:0005742">
    <property type="term" value="C:mitochondrial outer membrane translocase complex"/>
    <property type="evidence" value="ECO:0007669"/>
    <property type="project" value="EnsemblFungi"/>
</dbReference>
<dbReference type="AlphaFoldDB" id="H2B0Y4"/>
<comment type="similarity">
    <text evidence="2">Belongs to the Tom22 family.</text>
</comment>
<dbReference type="eggNOG" id="KOG4111">
    <property type="taxonomic scope" value="Eukaryota"/>
</dbReference>
<organism evidence="14 15">
    <name type="scientific">Kazachstania africana (strain ATCC 22294 / BCRC 22015 / CBS 2517 / CECT 1963 / NBRC 1671 / NRRL Y-8276)</name>
    <name type="common">Yeast</name>
    <name type="synonym">Kluyveromyces africanus</name>
    <dbReference type="NCBI Taxonomy" id="1071382"/>
    <lineage>
        <taxon>Eukaryota</taxon>
        <taxon>Fungi</taxon>
        <taxon>Dikarya</taxon>
        <taxon>Ascomycota</taxon>
        <taxon>Saccharomycotina</taxon>
        <taxon>Saccharomycetes</taxon>
        <taxon>Saccharomycetales</taxon>
        <taxon>Saccharomycetaceae</taxon>
        <taxon>Kazachstania</taxon>
    </lineage>
</organism>
<gene>
    <name evidence="14" type="primary">KAFR0J02200</name>
    <name evidence="14" type="ORF">KAFR_0J02200</name>
</gene>
<accession>H2B0Y4</accession>
<feature type="transmembrane region" description="Helical" evidence="13">
    <location>
        <begin position="95"/>
        <end position="116"/>
    </location>
</feature>
<evidence type="ECO:0000256" key="1">
    <source>
        <dbReference type="ARBA" id="ARBA00004572"/>
    </source>
</evidence>